<reference evidence="3" key="1">
    <citation type="submission" date="2020-11" db="EMBL/GenBank/DDBJ databases">
        <authorList>
            <person name="Tran Van P."/>
        </authorList>
    </citation>
    <scope>NUCLEOTIDE SEQUENCE</scope>
</reference>
<dbReference type="GO" id="GO:0005975">
    <property type="term" value="P:carbohydrate metabolic process"/>
    <property type="evidence" value="ECO:0007669"/>
    <property type="project" value="InterPro"/>
</dbReference>
<dbReference type="InterPro" id="IPR036790">
    <property type="entry name" value="Frizzled_dom_sf"/>
</dbReference>
<gene>
    <name evidence="3" type="ORF">CTOB1V02_LOCUS4006</name>
</gene>
<dbReference type="Gene3D" id="3.20.20.80">
    <property type="entry name" value="Glycosidases"/>
    <property type="match status" value="2"/>
</dbReference>
<proteinExistence type="predicted"/>
<dbReference type="OrthoDB" id="73875at2759"/>
<dbReference type="SMART" id="SM00636">
    <property type="entry name" value="Glyco_18"/>
    <property type="match status" value="2"/>
</dbReference>
<dbReference type="InterPro" id="IPR017853">
    <property type="entry name" value="GH"/>
</dbReference>
<feature type="region of interest" description="Disordered" evidence="2">
    <location>
        <begin position="881"/>
        <end position="908"/>
    </location>
</feature>
<feature type="non-terminal residue" evidence="3">
    <location>
        <position position="974"/>
    </location>
</feature>
<dbReference type="InterPro" id="IPR020067">
    <property type="entry name" value="Frizzled_dom"/>
</dbReference>
<dbReference type="InterPro" id="IPR001223">
    <property type="entry name" value="Glyco_hydro18_cat"/>
</dbReference>
<dbReference type="PROSITE" id="PS01095">
    <property type="entry name" value="GH18_1"/>
    <property type="match status" value="1"/>
</dbReference>
<evidence type="ECO:0000313" key="3">
    <source>
        <dbReference type="EMBL" id="CAD7226081.1"/>
    </source>
</evidence>
<feature type="region of interest" description="Disordered" evidence="2">
    <location>
        <begin position="635"/>
        <end position="659"/>
    </location>
</feature>
<organism evidence="3">
    <name type="scientific">Cyprideis torosa</name>
    <dbReference type="NCBI Taxonomy" id="163714"/>
    <lineage>
        <taxon>Eukaryota</taxon>
        <taxon>Metazoa</taxon>
        <taxon>Ecdysozoa</taxon>
        <taxon>Arthropoda</taxon>
        <taxon>Crustacea</taxon>
        <taxon>Oligostraca</taxon>
        <taxon>Ostracoda</taxon>
        <taxon>Podocopa</taxon>
        <taxon>Podocopida</taxon>
        <taxon>Cytherocopina</taxon>
        <taxon>Cytheroidea</taxon>
        <taxon>Cytherideidae</taxon>
        <taxon>Cyprideis</taxon>
    </lineage>
</organism>
<dbReference type="InterPro" id="IPR029070">
    <property type="entry name" value="Chitinase_insertion_sf"/>
</dbReference>
<dbReference type="SUPFAM" id="SSF51445">
    <property type="entry name" value="(Trans)glycosidases"/>
    <property type="match status" value="2"/>
</dbReference>
<name>A0A7R8WB33_9CRUS</name>
<dbReference type="AlphaFoldDB" id="A0A7R8WB33"/>
<feature type="compositionally biased region" description="Low complexity" evidence="2">
    <location>
        <begin position="881"/>
        <end position="904"/>
    </location>
</feature>
<dbReference type="Gene3D" id="3.10.50.10">
    <property type="match status" value="2"/>
</dbReference>
<dbReference type="InterPro" id="IPR050314">
    <property type="entry name" value="Glycosyl_Hydrlase_18"/>
</dbReference>
<dbReference type="Gene3D" id="1.10.2000.10">
    <property type="entry name" value="Frizzled cysteine-rich domain"/>
    <property type="match status" value="1"/>
</dbReference>
<protein>
    <submittedName>
        <fullName evidence="3">Uncharacterized protein</fullName>
    </submittedName>
</protein>
<dbReference type="PANTHER" id="PTHR11177:SF360">
    <property type="entry name" value="CHITINASE 4-RELATED"/>
    <property type="match status" value="1"/>
</dbReference>
<dbReference type="InterPro" id="IPR011583">
    <property type="entry name" value="Chitinase_II/V-like_cat"/>
</dbReference>
<dbReference type="SUPFAM" id="SSF63501">
    <property type="entry name" value="Frizzled cysteine-rich domain"/>
    <property type="match status" value="1"/>
</dbReference>
<dbReference type="GO" id="GO:0004568">
    <property type="term" value="F:chitinase activity"/>
    <property type="evidence" value="ECO:0007669"/>
    <property type="project" value="UniProtKB-ARBA"/>
</dbReference>
<dbReference type="PANTHER" id="PTHR11177">
    <property type="entry name" value="CHITINASE"/>
    <property type="match status" value="1"/>
</dbReference>
<evidence type="ECO:0000256" key="1">
    <source>
        <dbReference type="PROSITE-ProRule" id="PRU00090"/>
    </source>
</evidence>
<dbReference type="GO" id="GO:0006032">
    <property type="term" value="P:chitin catabolic process"/>
    <property type="evidence" value="ECO:0007669"/>
    <property type="project" value="TreeGrafter"/>
</dbReference>
<accession>A0A7R8WB33</accession>
<evidence type="ECO:0000256" key="2">
    <source>
        <dbReference type="SAM" id="MobiDB-lite"/>
    </source>
</evidence>
<dbReference type="PROSITE" id="PS50038">
    <property type="entry name" value="FZ"/>
    <property type="match status" value="1"/>
</dbReference>
<sequence length="974" mass="107914">MTFMTGYDTPSKTPMTIRMMTRATKLTLAIKGVNSDRRAHKPRHVLEEVSELGKINQDGKRVVNVFPPAHHMEDSCSERSLCEQVRGGCAKTMAQHGFPWPESFNCDLFPMDNDMCVPPMAKRLDQEQRRASLCKACTQEKTWRNVRELYCESDFAIRTRISRKRGDRIFWKKSRVLRVIPSHITQEDRNFVLQPKFDLSPDRCCADLEEDMTSPYLIFGKRGPVALETTLIMPLKKNDKYQRVRMARLLEIATLAFLFGLVSGNDKIFMCYYGSWAVWRPGNGKFEVTDIDPYLCTHVVYGFAGLAKDGSNKMISLDPYLDLKENWGKGYFSSFNAMKDMASSAESRTTFVNSAIDFVERYGFDGLDVDWEYPAFRGGAPEDYENFILLLSELRAAFDLKGKMITAAVSAGAEKIGHSYNVKEVNRLLDYINLMTYDFYGAWNTYIHHNAPLLPHPFDAINNNTYYNVIDAVEVWLEAGVDPKKMTLGMPVYGRGYLLDNANSLEIYAAAPNPSDAGPYTRQAGTLGYNEICELAMDPTRGFTRYWNDDIKAPFATYKQQWGGNKVNLISYDDAESLSWKLAVIDQYGLAGGMVWSIDTDDFRGLCGAGKYPMLSFISYNLGLSSAPPVISPTTAPVAPTTTTTTTTTTESSATQAPGGTCYSSNCAYSESGLLDYINLMTYDFYGAWNTYIHHNAPLLPHPFDAINNNTYYNVIDAVEVWLEAGVDPKKMTLGMPVYGRGYLLDNANSLEIYAAAPNPSDAGPYTRQAGTLGYNEICELAMDPTRGFTRYWNDDIKAPFATYKQQWGGNKVNLISYDDAESLSWKLAVIDQYGLAGGMVWSIDTDDFRGLCGAGRYPMLSFISYNLGLSSAPPVISPTTASVAPTTTTTTTTTTESSATQAPGGTCNSSNCAYSESGYMRVGDCDPTYCVCLPQVDGSYSEGSMGLSKAGESVVRPPFPNGGGGGGKDLGEK</sequence>
<dbReference type="Pfam" id="PF00704">
    <property type="entry name" value="Glyco_hydro_18"/>
    <property type="match status" value="2"/>
</dbReference>
<dbReference type="GO" id="GO:0005576">
    <property type="term" value="C:extracellular region"/>
    <property type="evidence" value="ECO:0007669"/>
    <property type="project" value="TreeGrafter"/>
</dbReference>
<dbReference type="PROSITE" id="PS51910">
    <property type="entry name" value="GH18_2"/>
    <property type="match status" value="2"/>
</dbReference>
<dbReference type="EMBL" id="OB660737">
    <property type="protein sequence ID" value="CAD7226081.1"/>
    <property type="molecule type" value="Genomic_DNA"/>
</dbReference>
<feature type="disulfide bond" evidence="1">
    <location>
        <begin position="82"/>
        <end position="106"/>
    </location>
</feature>
<dbReference type="FunFam" id="3.10.50.10:FF:000001">
    <property type="entry name" value="Chitinase 3-like 1"/>
    <property type="match status" value="2"/>
</dbReference>
<dbReference type="InterPro" id="IPR001579">
    <property type="entry name" value="Glyco_hydro_18_chit_AS"/>
</dbReference>
<keyword evidence="1" id="KW-1015">Disulfide bond</keyword>
<feature type="compositionally biased region" description="Gly residues" evidence="2">
    <location>
        <begin position="962"/>
        <end position="974"/>
    </location>
</feature>
<feature type="compositionally biased region" description="Low complexity" evidence="2">
    <location>
        <begin position="635"/>
        <end position="658"/>
    </location>
</feature>
<dbReference type="SUPFAM" id="SSF54556">
    <property type="entry name" value="Chitinase insertion domain"/>
    <property type="match status" value="2"/>
</dbReference>
<dbReference type="SMART" id="SM00063">
    <property type="entry name" value="FRI"/>
    <property type="match status" value="1"/>
</dbReference>
<feature type="region of interest" description="Disordered" evidence="2">
    <location>
        <begin position="944"/>
        <end position="974"/>
    </location>
</feature>
<comment type="caution">
    <text evidence="1">Lacks conserved residue(s) required for the propagation of feature annotation.</text>
</comment>
<dbReference type="GO" id="GO:0008061">
    <property type="term" value="F:chitin binding"/>
    <property type="evidence" value="ECO:0007669"/>
    <property type="project" value="InterPro"/>
</dbReference>